<feature type="region of interest" description="Disordered" evidence="1">
    <location>
        <begin position="117"/>
        <end position="187"/>
    </location>
</feature>
<dbReference type="AlphaFoldDB" id="A0A9P0Z6R4"/>
<feature type="compositionally biased region" description="Basic and acidic residues" evidence="1">
    <location>
        <begin position="146"/>
        <end position="161"/>
    </location>
</feature>
<dbReference type="EMBL" id="CAMAPE010000019">
    <property type="protein sequence ID" value="CAH9088566.1"/>
    <property type="molecule type" value="Genomic_DNA"/>
</dbReference>
<name>A0A9P0Z6R4_CUSEU</name>
<reference evidence="2" key="1">
    <citation type="submission" date="2022-07" db="EMBL/GenBank/DDBJ databases">
        <authorList>
            <person name="Macas J."/>
            <person name="Novak P."/>
            <person name="Neumann P."/>
        </authorList>
    </citation>
    <scope>NUCLEOTIDE SEQUENCE</scope>
</reference>
<evidence type="ECO:0000313" key="2">
    <source>
        <dbReference type="EMBL" id="CAH9088566.1"/>
    </source>
</evidence>
<organism evidence="2 3">
    <name type="scientific">Cuscuta europaea</name>
    <name type="common">European dodder</name>
    <dbReference type="NCBI Taxonomy" id="41803"/>
    <lineage>
        <taxon>Eukaryota</taxon>
        <taxon>Viridiplantae</taxon>
        <taxon>Streptophyta</taxon>
        <taxon>Embryophyta</taxon>
        <taxon>Tracheophyta</taxon>
        <taxon>Spermatophyta</taxon>
        <taxon>Magnoliopsida</taxon>
        <taxon>eudicotyledons</taxon>
        <taxon>Gunneridae</taxon>
        <taxon>Pentapetalae</taxon>
        <taxon>asterids</taxon>
        <taxon>lamiids</taxon>
        <taxon>Solanales</taxon>
        <taxon>Convolvulaceae</taxon>
        <taxon>Cuscuteae</taxon>
        <taxon>Cuscuta</taxon>
        <taxon>Cuscuta subgen. Cuscuta</taxon>
    </lineage>
</organism>
<dbReference type="Proteomes" id="UP001152484">
    <property type="component" value="Unassembled WGS sequence"/>
</dbReference>
<accession>A0A9P0Z6R4</accession>
<evidence type="ECO:0000313" key="3">
    <source>
        <dbReference type="Proteomes" id="UP001152484"/>
    </source>
</evidence>
<keyword evidence="3" id="KW-1185">Reference proteome</keyword>
<protein>
    <submittedName>
        <fullName evidence="2">Uncharacterized protein</fullName>
    </submittedName>
</protein>
<comment type="caution">
    <text evidence="2">The sequence shown here is derived from an EMBL/GenBank/DDBJ whole genome shotgun (WGS) entry which is preliminary data.</text>
</comment>
<proteinExistence type="predicted"/>
<sequence>MAQLERDLQQARAEAEKATKEKVEVEKAAAEAAKKALEDAEAAKAEAAAGAVAAFMTEGWKAEGHKDWVASVMESSADGWVKGPGAMWLARKGEDYYAGGGGGVLHPGLDLQEARTAPENRANGLRPGGIRYPPLQPDIRVPLPEGVERPELEDSELLKEAEGDEAEADTEVISKPAEEAAPGADNI</sequence>
<gene>
    <name evidence="2" type="ORF">CEURO_LOCUS10554</name>
</gene>
<feature type="region of interest" description="Disordered" evidence="1">
    <location>
        <begin position="1"/>
        <end position="23"/>
    </location>
</feature>
<evidence type="ECO:0000256" key="1">
    <source>
        <dbReference type="SAM" id="MobiDB-lite"/>
    </source>
</evidence>